<dbReference type="EMBL" id="FOYM01000026">
    <property type="protein sequence ID" value="SFR12956.1"/>
    <property type="molecule type" value="Genomic_DNA"/>
</dbReference>
<dbReference type="PANTHER" id="PTHR14859">
    <property type="entry name" value="CALCOFLUOR WHITE HYPERSENSITIVE PROTEIN PRECURSOR"/>
    <property type="match status" value="1"/>
</dbReference>
<dbReference type="InterPro" id="IPR051916">
    <property type="entry name" value="GPI-anchor_lipid_remodeler"/>
</dbReference>
<organism evidence="2 3">
    <name type="scientific">Desulfoscipio geothermicus DSM 3669</name>
    <dbReference type="NCBI Taxonomy" id="1121426"/>
    <lineage>
        <taxon>Bacteria</taxon>
        <taxon>Bacillati</taxon>
        <taxon>Bacillota</taxon>
        <taxon>Clostridia</taxon>
        <taxon>Eubacteriales</taxon>
        <taxon>Desulfallaceae</taxon>
        <taxon>Desulfoscipio</taxon>
    </lineage>
</organism>
<protein>
    <submittedName>
        <fullName evidence="2">Metal-dependent hydrolase, endonuclease/exonuclease/phosphatase family</fullName>
    </submittedName>
</protein>
<dbReference type="Proteomes" id="UP000199584">
    <property type="component" value="Unassembled WGS sequence"/>
</dbReference>
<proteinExistence type="predicted"/>
<keyword evidence="2" id="KW-0255">Endonuclease</keyword>
<dbReference type="AlphaFoldDB" id="A0A1I6E5H6"/>
<keyword evidence="3" id="KW-1185">Reference proteome</keyword>
<dbReference type="InterPro" id="IPR005135">
    <property type="entry name" value="Endo/exonuclease/phosphatase"/>
</dbReference>
<dbReference type="GO" id="GO:0004527">
    <property type="term" value="F:exonuclease activity"/>
    <property type="evidence" value="ECO:0007669"/>
    <property type="project" value="UniProtKB-KW"/>
</dbReference>
<dbReference type="PANTHER" id="PTHR14859:SF15">
    <property type="entry name" value="ENDONUCLEASE_EXONUCLEASE_PHOSPHATASE DOMAIN-CONTAINING PROTEIN"/>
    <property type="match status" value="1"/>
</dbReference>
<dbReference type="OrthoDB" id="9793162at2"/>
<accession>A0A1I6E5H6</accession>
<evidence type="ECO:0000313" key="3">
    <source>
        <dbReference type="Proteomes" id="UP000199584"/>
    </source>
</evidence>
<dbReference type="Gene3D" id="3.60.10.10">
    <property type="entry name" value="Endonuclease/exonuclease/phosphatase"/>
    <property type="match status" value="1"/>
</dbReference>
<dbReference type="GO" id="GO:0016020">
    <property type="term" value="C:membrane"/>
    <property type="evidence" value="ECO:0007669"/>
    <property type="project" value="GOC"/>
</dbReference>
<dbReference type="RefSeq" id="WP_092485816.1">
    <property type="nucleotide sequence ID" value="NZ_FOYM01000026.1"/>
</dbReference>
<evidence type="ECO:0000313" key="2">
    <source>
        <dbReference type="EMBL" id="SFR12956.1"/>
    </source>
</evidence>
<dbReference type="GO" id="GO:0004519">
    <property type="term" value="F:endonuclease activity"/>
    <property type="evidence" value="ECO:0007669"/>
    <property type="project" value="UniProtKB-KW"/>
</dbReference>
<keyword evidence="2" id="KW-0378">Hydrolase</keyword>
<dbReference type="STRING" id="39060.SAMN05660706_12642"/>
<dbReference type="Pfam" id="PF03372">
    <property type="entry name" value="Exo_endo_phos"/>
    <property type="match status" value="1"/>
</dbReference>
<gene>
    <name evidence="2" type="ORF">SAMN05660706_12642</name>
</gene>
<dbReference type="GO" id="GO:0006506">
    <property type="term" value="P:GPI anchor biosynthetic process"/>
    <property type="evidence" value="ECO:0007669"/>
    <property type="project" value="TreeGrafter"/>
</dbReference>
<reference evidence="3" key="1">
    <citation type="submission" date="2016-10" db="EMBL/GenBank/DDBJ databases">
        <authorList>
            <person name="Varghese N."/>
            <person name="Submissions S."/>
        </authorList>
    </citation>
    <scope>NUCLEOTIDE SEQUENCE [LARGE SCALE GENOMIC DNA]</scope>
    <source>
        <strain evidence="3">DSM 3669</strain>
    </source>
</reference>
<feature type="domain" description="Endonuclease/exonuclease/phosphatase" evidence="1">
    <location>
        <begin position="6"/>
        <end position="218"/>
    </location>
</feature>
<keyword evidence="2" id="KW-0540">Nuclease</keyword>
<evidence type="ECO:0000259" key="1">
    <source>
        <dbReference type="Pfam" id="PF03372"/>
    </source>
</evidence>
<keyword evidence="2" id="KW-0269">Exonuclease</keyword>
<dbReference type="InterPro" id="IPR036691">
    <property type="entry name" value="Endo/exonu/phosph_ase_sf"/>
</dbReference>
<dbReference type="SUPFAM" id="SSF56219">
    <property type="entry name" value="DNase I-like"/>
    <property type="match status" value="1"/>
</dbReference>
<name>A0A1I6E5H6_9FIRM</name>
<sequence>MKLKVLTYNIRHCLGIDGSVSLKAVASTIAATGAQIAGLQEVDCCNPRSLFFNQAHKLGRLLGMYAFFGPNVRWGCLARFGNAVVSSYPIVSCRNYPLPSVGEKRGLLRAEIVVHNRPVAFYTTHLGLNQEERLRQVDTITDIIADDEAPLVLTGDFNARPDAAEIQIMQVLLTPVDPAGAGLTFPADFPKYKIDYIFVSKHWEVRDTGVHDSRASDHLPLAADLKLRSTNHNQTIISDFPLCFPVRRAVALPTPP</sequence>